<reference evidence="8" key="1">
    <citation type="submission" date="2018-05" db="EMBL/GenBank/DDBJ databases">
        <title>Zavarzinia sp. HR-AS.</title>
        <authorList>
            <person name="Lee Y."/>
            <person name="Jeon C.O."/>
        </authorList>
    </citation>
    <scope>NUCLEOTIDE SEQUENCE [LARGE SCALE GENOMIC DNA]</scope>
    <source>
        <strain evidence="8">DSM 1231</strain>
    </source>
</reference>
<comment type="caution">
    <text evidence="7">The sequence shown here is derived from an EMBL/GenBank/DDBJ whole genome shotgun (WGS) entry which is preliminary data.</text>
</comment>
<comment type="catalytic activity">
    <reaction evidence="5">
        <text>N(tele)-phospho-L-histidyl/L-threonyl-[pyruvate, phosphate dikinase] + ADP = N(tele)-phospho-L-histidyl/O-phospho-L-threonyl-[pyruvate, phosphate dikinase] + AMP + H(+)</text>
        <dbReference type="Rhea" id="RHEA:43692"/>
        <dbReference type="Rhea" id="RHEA-COMP:10650"/>
        <dbReference type="Rhea" id="RHEA-COMP:10651"/>
        <dbReference type="ChEBI" id="CHEBI:15378"/>
        <dbReference type="ChEBI" id="CHEBI:30013"/>
        <dbReference type="ChEBI" id="CHEBI:61977"/>
        <dbReference type="ChEBI" id="CHEBI:83586"/>
        <dbReference type="ChEBI" id="CHEBI:456215"/>
        <dbReference type="ChEBI" id="CHEBI:456216"/>
        <dbReference type="EC" id="2.7.11.32"/>
    </reaction>
</comment>
<protein>
    <recommendedName>
        <fullName evidence="5">Putative pyruvate, phosphate dikinase regulatory protein</fullName>
        <shortName evidence="5">PPDK regulatory protein</shortName>
        <ecNumber evidence="5">2.7.11.32</ecNumber>
        <ecNumber evidence="5">2.7.4.27</ecNumber>
    </recommendedName>
</protein>
<keyword evidence="8" id="KW-1185">Reference proteome</keyword>
<dbReference type="HAMAP" id="MF_00921">
    <property type="entry name" value="PDRP"/>
    <property type="match status" value="1"/>
</dbReference>
<sequence length="303" mass="33298">MVMTEPVESADAEACGEKPESSPLSPLFTGEGTRRLHLYLVSDATGETLSSVAKAALSQFPDVAAVQHVSFMARSRNQIERALDMAASTGGLILFTLVNIELRNAMEEGALARHVPVINVLDPIIQNLAAYLGTPARPMPGRQHALDADYFRRIEAMNFTLAQDDGQNPQGLMEADVILLGVSRTSKTPTAVYLANRGIKTANVPVVPGLPLPEILFELTGPLIVGLTTSPERLVQIRRHRMLLLGQNETTDYIDLEAINRELTEARRLFVKQGWPVIDVSRRSIEETSAAILNLYYDRLNLM</sequence>
<dbReference type="GO" id="GO:0016776">
    <property type="term" value="F:phosphotransferase activity, phosphate group as acceptor"/>
    <property type="evidence" value="ECO:0007669"/>
    <property type="project" value="UniProtKB-UniRule"/>
</dbReference>
<dbReference type="PANTHER" id="PTHR31756:SF3">
    <property type="entry name" value="PYRUVATE, PHOSPHATE DIKINASE REGULATORY PROTEIN 1, CHLOROPLASTIC"/>
    <property type="match status" value="1"/>
</dbReference>
<evidence type="ECO:0000256" key="2">
    <source>
        <dbReference type="ARBA" id="ARBA00022679"/>
    </source>
</evidence>
<dbReference type="GO" id="GO:0005524">
    <property type="term" value="F:ATP binding"/>
    <property type="evidence" value="ECO:0007669"/>
    <property type="project" value="InterPro"/>
</dbReference>
<comment type="similarity">
    <text evidence="5">Belongs to the pyruvate, phosphate/water dikinase regulatory protein family. PDRP subfamily.</text>
</comment>
<dbReference type="NCBIfam" id="NF003742">
    <property type="entry name" value="PRK05339.1"/>
    <property type="match status" value="1"/>
</dbReference>
<evidence type="ECO:0000313" key="7">
    <source>
        <dbReference type="EMBL" id="PWR20661.1"/>
    </source>
</evidence>
<proteinExistence type="inferred from homology"/>
<keyword evidence="2 5" id="KW-0808">Transferase</keyword>
<dbReference type="EMBL" id="QGLF01000003">
    <property type="protein sequence ID" value="PWR20661.1"/>
    <property type="molecule type" value="Genomic_DNA"/>
</dbReference>
<dbReference type="GO" id="GO:0004674">
    <property type="term" value="F:protein serine/threonine kinase activity"/>
    <property type="evidence" value="ECO:0007669"/>
    <property type="project" value="UniProtKB-UniRule"/>
</dbReference>
<comment type="catalytic activity">
    <reaction evidence="5">
        <text>N(tele)-phospho-L-histidyl/O-phospho-L-threonyl-[pyruvate, phosphate dikinase] + phosphate + H(+) = N(tele)-phospho-L-histidyl/L-threonyl-[pyruvate, phosphate dikinase] + diphosphate</text>
        <dbReference type="Rhea" id="RHEA:43696"/>
        <dbReference type="Rhea" id="RHEA-COMP:10650"/>
        <dbReference type="Rhea" id="RHEA-COMP:10651"/>
        <dbReference type="ChEBI" id="CHEBI:15378"/>
        <dbReference type="ChEBI" id="CHEBI:30013"/>
        <dbReference type="ChEBI" id="CHEBI:33019"/>
        <dbReference type="ChEBI" id="CHEBI:43474"/>
        <dbReference type="ChEBI" id="CHEBI:61977"/>
        <dbReference type="ChEBI" id="CHEBI:83586"/>
        <dbReference type="EC" id="2.7.4.27"/>
    </reaction>
</comment>
<dbReference type="AlphaFoldDB" id="A0A317E255"/>
<evidence type="ECO:0000256" key="4">
    <source>
        <dbReference type="ARBA" id="ARBA00022777"/>
    </source>
</evidence>
<keyword evidence="4 5" id="KW-0418">Kinase</keyword>
<accession>A0A317E255</accession>
<dbReference type="Pfam" id="PF03618">
    <property type="entry name" value="Kinase-PPPase"/>
    <property type="match status" value="1"/>
</dbReference>
<evidence type="ECO:0000313" key="8">
    <source>
        <dbReference type="Proteomes" id="UP000246077"/>
    </source>
</evidence>
<dbReference type="InterPro" id="IPR026565">
    <property type="entry name" value="PPDK_reg"/>
</dbReference>
<dbReference type="Proteomes" id="UP000246077">
    <property type="component" value="Unassembled WGS sequence"/>
</dbReference>
<feature type="region of interest" description="Disordered" evidence="6">
    <location>
        <begin position="1"/>
        <end position="26"/>
    </location>
</feature>
<evidence type="ECO:0000256" key="5">
    <source>
        <dbReference type="HAMAP-Rule" id="MF_00921"/>
    </source>
</evidence>
<dbReference type="EC" id="2.7.11.32" evidence="5"/>
<keyword evidence="7" id="KW-0670">Pyruvate</keyword>
<gene>
    <name evidence="7" type="ORF">DKG75_11715</name>
</gene>
<keyword evidence="3 5" id="KW-0547">Nucleotide-binding</keyword>
<dbReference type="InterPro" id="IPR005177">
    <property type="entry name" value="Kinase-pyrophosphorylase"/>
</dbReference>
<dbReference type="GO" id="GO:0043531">
    <property type="term" value="F:ADP binding"/>
    <property type="evidence" value="ECO:0007669"/>
    <property type="project" value="UniProtKB-UniRule"/>
</dbReference>
<dbReference type="PANTHER" id="PTHR31756">
    <property type="entry name" value="PYRUVATE, PHOSPHATE DIKINASE REGULATORY PROTEIN 1, CHLOROPLASTIC"/>
    <property type="match status" value="1"/>
</dbReference>
<keyword evidence="1 5" id="KW-0723">Serine/threonine-protein kinase</keyword>
<evidence type="ECO:0000256" key="3">
    <source>
        <dbReference type="ARBA" id="ARBA00022741"/>
    </source>
</evidence>
<organism evidence="7 8">
    <name type="scientific">Zavarzinia compransoris</name>
    <dbReference type="NCBI Taxonomy" id="1264899"/>
    <lineage>
        <taxon>Bacteria</taxon>
        <taxon>Pseudomonadati</taxon>
        <taxon>Pseudomonadota</taxon>
        <taxon>Alphaproteobacteria</taxon>
        <taxon>Rhodospirillales</taxon>
        <taxon>Zavarziniaceae</taxon>
        <taxon>Zavarzinia</taxon>
    </lineage>
</organism>
<dbReference type="EC" id="2.7.4.27" evidence="5"/>
<evidence type="ECO:0000256" key="6">
    <source>
        <dbReference type="SAM" id="MobiDB-lite"/>
    </source>
</evidence>
<comment type="function">
    <text evidence="5">Bifunctional serine/threonine kinase and phosphorylase involved in the regulation of the pyruvate, phosphate dikinase (PPDK) by catalyzing its phosphorylation/dephosphorylation.</text>
</comment>
<dbReference type="OrthoDB" id="9782201at2"/>
<feature type="binding site" evidence="5">
    <location>
        <begin position="181"/>
        <end position="188"/>
    </location>
    <ligand>
        <name>ADP</name>
        <dbReference type="ChEBI" id="CHEBI:456216"/>
    </ligand>
</feature>
<evidence type="ECO:0000256" key="1">
    <source>
        <dbReference type="ARBA" id="ARBA00022527"/>
    </source>
</evidence>
<name>A0A317E255_9PROT</name>